<evidence type="ECO:0000256" key="1">
    <source>
        <dbReference type="SAM" id="Phobius"/>
    </source>
</evidence>
<feature type="transmembrane region" description="Helical" evidence="1">
    <location>
        <begin position="187"/>
        <end position="209"/>
    </location>
</feature>
<dbReference type="GO" id="GO:0016747">
    <property type="term" value="F:acyltransferase activity, transferring groups other than amino-acyl groups"/>
    <property type="evidence" value="ECO:0007669"/>
    <property type="project" value="InterPro"/>
</dbReference>
<dbReference type="Pfam" id="PF01757">
    <property type="entry name" value="Acyl_transf_3"/>
    <property type="match status" value="1"/>
</dbReference>
<dbReference type="EMBL" id="VLPK01000002">
    <property type="protein sequence ID" value="TSJ40327.1"/>
    <property type="molecule type" value="Genomic_DNA"/>
</dbReference>
<keyword evidence="4" id="KW-1185">Reference proteome</keyword>
<feature type="transmembrane region" description="Helical" evidence="1">
    <location>
        <begin position="81"/>
        <end position="103"/>
    </location>
</feature>
<dbReference type="GO" id="GO:0016020">
    <property type="term" value="C:membrane"/>
    <property type="evidence" value="ECO:0007669"/>
    <property type="project" value="TreeGrafter"/>
</dbReference>
<keyword evidence="1" id="KW-0472">Membrane</keyword>
<feature type="domain" description="Acyltransferase 3" evidence="2">
    <location>
        <begin position="6"/>
        <end position="329"/>
    </location>
</feature>
<feature type="transmembrane region" description="Helical" evidence="1">
    <location>
        <begin position="7"/>
        <end position="27"/>
    </location>
</feature>
<keyword evidence="1" id="KW-1133">Transmembrane helix</keyword>
<evidence type="ECO:0000313" key="3">
    <source>
        <dbReference type="EMBL" id="TSJ40327.1"/>
    </source>
</evidence>
<feature type="transmembrane region" description="Helical" evidence="1">
    <location>
        <begin position="282"/>
        <end position="304"/>
    </location>
</feature>
<dbReference type="PANTHER" id="PTHR23028">
    <property type="entry name" value="ACETYLTRANSFERASE"/>
    <property type="match status" value="1"/>
</dbReference>
<feature type="transmembrane region" description="Helical" evidence="1">
    <location>
        <begin position="251"/>
        <end position="270"/>
    </location>
</feature>
<dbReference type="RefSeq" id="WP_144248365.1">
    <property type="nucleotide sequence ID" value="NZ_VLPK01000002.1"/>
</dbReference>
<keyword evidence="3" id="KW-0808">Transferase</keyword>
<dbReference type="InterPro" id="IPR002656">
    <property type="entry name" value="Acyl_transf_3_dom"/>
</dbReference>
<keyword evidence="3" id="KW-0012">Acyltransferase</keyword>
<dbReference type="PANTHER" id="PTHR23028:SF53">
    <property type="entry name" value="ACYL_TRANSF_3 DOMAIN-CONTAINING PROTEIN"/>
    <property type="match status" value="1"/>
</dbReference>
<feature type="transmembrane region" description="Helical" evidence="1">
    <location>
        <begin position="123"/>
        <end position="142"/>
    </location>
</feature>
<accession>A0A556MKA4</accession>
<dbReference type="OrthoDB" id="9767863at2"/>
<dbReference type="AlphaFoldDB" id="A0A556MKA4"/>
<keyword evidence="1" id="KW-0812">Transmembrane</keyword>
<sequence>MRIEQLTFTRFIAALGIVIFHFGKGVFPFDHGVLFILINHFNVAVSYFFCLSGFVMVVAYSNGDKQINTKNYYINRVAKIYPVYILALALMLFSLKDINYLQLAAEALLLHTVIPPYVLSYNLPDWSLSVELFFYLLFPLIYNRVYLGSSLKKTALWVIGFWVISQVACFIVFNITGPVPAYYDKILFYGPLTHLNEFLMGNLFGFIYLQWHKKGYFKNDLALSVCFMLLMVGCLLLPLLKSTGFQPVANFHNGLLAILFGPFILLLALNNGYISRFLSMRLFVYLGEISYCVYILQYPVFSILNRVIKFQNQAVNLYLITAVLLVCSMMVYQLVELPGKQLLKKVLKP</sequence>
<feature type="transmembrane region" description="Helical" evidence="1">
    <location>
        <begin position="33"/>
        <end position="60"/>
    </location>
</feature>
<organism evidence="3 4">
    <name type="scientific">Mucilaginibacter corticis</name>
    <dbReference type="NCBI Taxonomy" id="2597670"/>
    <lineage>
        <taxon>Bacteria</taxon>
        <taxon>Pseudomonadati</taxon>
        <taxon>Bacteroidota</taxon>
        <taxon>Sphingobacteriia</taxon>
        <taxon>Sphingobacteriales</taxon>
        <taxon>Sphingobacteriaceae</taxon>
        <taxon>Mucilaginibacter</taxon>
    </lineage>
</organism>
<name>A0A556MKA4_9SPHI</name>
<dbReference type="Proteomes" id="UP000318733">
    <property type="component" value="Unassembled WGS sequence"/>
</dbReference>
<comment type="caution">
    <text evidence="3">The sequence shown here is derived from an EMBL/GenBank/DDBJ whole genome shotgun (WGS) entry which is preliminary data.</text>
</comment>
<gene>
    <name evidence="3" type="ORF">FO440_11245</name>
</gene>
<dbReference type="InterPro" id="IPR050879">
    <property type="entry name" value="Acyltransferase_3"/>
</dbReference>
<protein>
    <submittedName>
        <fullName evidence="3">Acyltransferase</fullName>
    </submittedName>
</protein>
<reference evidence="3 4" key="1">
    <citation type="submission" date="2019-07" db="EMBL/GenBank/DDBJ databases">
        <authorList>
            <person name="Huq M.A."/>
        </authorList>
    </citation>
    <scope>NUCLEOTIDE SEQUENCE [LARGE SCALE GENOMIC DNA]</scope>
    <source>
        <strain evidence="3 4">MAH-19</strain>
    </source>
</reference>
<evidence type="ECO:0000259" key="2">
    <source>
        <dbReference type="Pfam" id="PF01757"/>
    </source>
</evidence>
<proteinExistence type="predicted"/>
<feature type="transmembrane region" description="Helical" evidence="1">
    <location>
        <begin position="316"/>
        <end position="335"/>
    </location>
</feature>
<feature type="transmembrane region" description="Helical" evidence="1">
    <location>
        <begin position="154"/>
        <end position="175"/>
    </location>
</feature>
<feature type="transmembrane region" description="Helical" evidence="1">
    <location>
        <begin position="221"/>
        <end position="239"/>
    </location>
</feature>
<evidence type="ECO:0000313" key="4">
    <source>
        <dbReference type="Proteomes" id="UP000318733"/>
    </source>
</evidence>
<dbReference type="GO" id="GO:0000271">
    <property type="term" value="P:polysaccharide biosynthetic process"/>
    <property type="evidence" value="ECO:0007669"/>
    <property type="project" value="TreeGrafter"/>
</dbReference>